<feature type="compositionally biased region" description="Basic residues" evidence="1">
    <location>
        <begin position="44"/>
        <end position="76"/>
    </location>
</feature>
<feature type="compositionally biased region" description="Polar residues" evidence="1">
    <location>
        <begin position="143"/>
        <end position="155"/>
    </location>
</feature>
<evidence type="ECO:0000313" key="3">
    <source>
        <dbReference type="Proteomes" id="UP001142055"/>
    </source>
</evidence>
<keyword evidence="3" id="KW-1185">Reference proteome</keyword>
<organism evidence="2 3">
    <name type="scientific">Blomia tropicalis</name>
    <name type="common">Mite</name>
    <dbReference type="NCBI Taxonomy" id="40697"/>
    <lineage>
        <taxon>Eukaryota</taxon>
        <taxon>Metazoa</taxon>
        <taxon>Ecdysozoa</taxon>
        <taxon>Arthropoda</taxon>
        <taxon>Chelicerata</taxon>
        <taxon>Arachnida</taxon>
        <taxon>Acari</taxon>
        <taxon>Acariformes</taxon>
        <taxon>Sarcoptiformes</taxon>
        <taxon>Astigmata</taxon>
        <taxon>Glycyphagoidea</taxon>
        <taxon>Echimyopodidae</taxon>
        <taxon>Blomia</taxon>
    </lineage>
</organism>
<sequence>MQTTKSEASYRSSSSDVKYQSSSAESLQKPNEYERKSSSIEKRSRSRSKSRSRSRSSVHKKHRIIVKDHRTFRHRPYGNFRNRGRFNDRNRSDYFRSKNKNRYTDNRKEYRDHRSLSHHSSYEDKRKKHRKEDSHERHHVKSPSPSNSSHKTNGSPKILKPSELKDSAKQSTQSFLAMLEEKKKAASIVNQVAIQPHETKKIPVKIHGFVNTFNSLMHAQNVEAGNQNKLNETGHDDDEIKSNKNESKVTLYSSDELESNEIRKKKHSNKCTNGDILIHVENGKQENLSNEGKKMKSKHSHSSKNKSRKNKKRKKRRYSSSSSSLHRHLLIVLSKKKKMKNKKHKKGKDVQRKTKKRVKSKKSSRNSKKFKPHFYDEDDILSNPIEGDNSKNTVSPIDWPKELVTYTKTLPSIQFSINPNSVNENEKKINCDNIPVKYENGSICKENSFEPRKKTASFIGKMKGPNKNNKLNTLWKQSELPKFNMNSDYNYYYQYYYANGYPNMSANDQHSSAAFSAYYQMMNSYDYTSQQVSEWVNNRGFNLLETNKYEDLATAYGESKLDKTNQQLNNVHTQPIEQNDQGQTIKTENVNNDCVTRLSMDNDLKSIEVITTNNTSSSVSSDFVKFDLNTRLYNGNDDHQMENKQHESLPPSPPPFRPKMTYLEATETITLPNGVTLPPGTKQIIVHPYNRPVY</sequence>
<dbReference type="Proteomes" id="UP001142055">
    <property type="component" value="Chromosome 1"/>
</dbReference>
<evidence type="ECO:0000313" key="2">
    <source>
        <dbReference type="EMBL" id="KAJ6224840.1"/>
    </source>
</evidence>
<feature type="region of interest" description="Disordered" evidence="1">
    <location>
        <begin position="635"/>
        <end position="656"/>
    </location>
</feature>
<comment type="caution">
    <text evidence="2">The sequence shown here is derived from an EMBL/GenBank/DDBJ whole genome shotgun (WGS) entry which is preliminary data.</text>
</comment>
<dbReference type="EMBL" id="JAPWDV010000001">
    <property type="protein sequence ID" value="KAJ6224840.1"/>
    <property type="molecule type" value="Genomic_DNA"/>
</dbReference>
<reference evidence="2" key="1">
    <citation type="submission" date="2022-12" db="EMBL/GenBank/DDBJ databases">
        <title>Genome assemblies of Blomia tropicalis.</title>
        <authorList>
            <person name="Cui Y."/>
        </authorList>
    </citation>
    <scope>NUCLEOTIDE SEQUENCE</scope>
    <source>
        <tissue evidence="2">Adult mites</tissue>
    </source>
</reference>
<protein>
    <submittedName>
        <fullName evidence="2">Uncharacterized protein</fullName>
    </submittedName>
</protein>
<feature type="compositionally biased region" description="Basic and acidic residues" evidence="1">
    <location>
        <begin position="31"/>
        <end position="43"/>
    </location>
</feature>
<dbReference type="OMA" id="IIVHPYN"/>
<name>A0A9Q0MJG2_BLOTA</name>
<feature type="region of interest" description="Disordered" evidence="1">
    <location>
        <begin position="228"/>
        <end position="371"/>
    </location>
</feature>
<gene>
    <name evidence="2" type="ORF">RDWZM_003385</name>
</gene>
<feature type="compositionally biased region" description="Basic residues" evidence="1">
    <location>
        <begin position="325"/>
        <end position="371"/>
    </location>
</feature>
<feature type="region of interest" description="Disordered" evidence="1">
    <location>
        <begin position="1"/>
        <end position="170"/>
    </location>
</feature>
<accession>A0A9Q0MJG2</accession>
<proteinExistence type="predicted"/>
<feature type="compositionally biased region" description="Basic and acidic residues" evidence="1">
    <location>
        <begin position="232"/>
        <end position="247"/>
    </location>
</feature>
<feature type="compositionally biased region" description="Basic and acidic residues" evidence="1">
    <location>
        <begin position="85"/>
        <end position="136"/>
    </location>
</feature>
<feature type="compositionally biased region" description="Low complexity" evidence="1">
    <location>
        <begin position="9"/>
        <end position="23"/>
    </location>
</feature>
<evidence type="ECO:0000256" key="1">
    <source>
        <dbReference type="SAM" id="MobiDB-lite"/>
    </source>
</evidence>
<feature type="compositionally biased region" description="Basic residues" evidence="1">
    <location>
        <begin position="295"/>
        <end position="318"/>
    </location>
</feature>
<dbReference type="AlphaFoldDB" id="A0A9Q0MJG2"/>
<feature type="compositionally biased region" description="Basic and acidic residues" evidence="1">
    <location>
        <begin position="636"/>
        <end position="647"/>
    </location>
</feature>